<proteinExistence type="predicted"/>
<organism evidence="2 3">
    <name type="scientific">Leptospira kobayashii</name>
    <dbReference type="NCBI Taxonomy" id="1917830"/>
    <lineage>
        <taxon>Bacteria</taxon>
        <taxon>Pseudomonadati</taxon>
        <taxon>Spirochaetota</taxon>
        <taxon>Spirochaetia</taxon>
        <taxon>Leptospirales</taxon>
        <taxon>Leptospiraceae</taxon>
        <taxon>Leptospira</taxon>
    </lineage>
</organism>
<feature type="transmembrane region" description="Helical" evidence="1">
    <location>
        <begin position="340"/>
        <end position="360"/>
    </location>
</feature>
<dbReference type="EMBL" id="AP025030">
    <property type="protein sequence ID" value="BDA80947.1"/>
    <property type="molecule type" value="Genomic_DNA"/>
</dbReference>
<evidence type="ECO:0000313" key="2">
    <source>
        <dbReference type="EMBL" id="BDA80947.1"/>
    </source>
</evidence>
<feature type="transmembrane region" description="Helical" evidence="1">
    <location>
        <begin position="74"/>
        <end position="104"/>
    </location>
</feature>
<reference evidence="2 3" key="1">
    <citation type="submission" date="2021-08" db="EMBL/GenBank/DDBJ databases">
        <title>Complete genome sequence of Leptospira kobayashii strain E30.</title>
        <authorList>
            <person name="Nakao R."/>
            <person name="Nakamura S."/>
            <person name="Masuzawa T."/>
            <person name="Koizumi N."/>
        </authorList>
    </citation>
    <scope>NUCLEOTIDE SEQUENCE [LARGE SCALE GENOMIC DNA]</scope>
    <source>
        <strain evidence="2 3">E30</strain>
        <plasmid evidence="2 3">pE30-1</plasmid>
    </source>
</reference>
<accession>A0ABM7UP41</accession>
<evidence type="ECO:0000313" key="3">
    <source>
        <dbReference type="Proteomes" id="UP000245263"/>
    </source>
</evidence>
<keyword evidence="1" id="KW-1133">Transmembrane helix</keyword>
<evidence type="ECO:0000256" key="1">
    <source>
        <dbReference type="SAM" id="Phobius"/>
    </source>
</evidence>
<feature type="transmembrane region" description="Helical" evidence="1">
    <location>
        <begin position="302"/>
        <end position="319"/>
    </location>
</feature>
<feature type="transmembrane region" description="Helical" evidence="1">
    <location>
        <begin position="546"/>
        <end position="563"/>
    </location>
</feature>
<feature type="transmembrane region" description="Helical" evidence="1">
    <location>
        <begin position="278"/>
        <end position="296"/>
    </location>
</feature>
<dbReference type="Proteomes" id="UP000245263">
    <property type="component" value="Plasmid pE30-1"/>
</dbReference>
<keyword evidence="1" id="KW-0812">Transmembrane</keyword>
<name>A0ABM7UP41_9LEPT</name>
<feature type="transmembrane region" description="Helical" evidence="1">
    <location>
        <begin position="139"/>
        <end position="156"/>
    </location>
</feature>
<feature type="transmembrane region" description="Helical" evidence="1">
    <location>
        <begin position="163"/>
        <end position="186"/>
    </location>
</feature>
<feature type="transmembrane region" description="Helical" evidence="1">
    <location>
        <begin position="380"/>
        <end position="397"/>
    </location>
</feature>
<keyword evidence="1" id="KW-0472">Membrane</keyword>
<sequence length="572" mass="66520">MIGLTVGFLSFLFSEEWWNTSLGGFDWDQHFFYLESTRKPILEFKEFPFWNPYYGGGMPVLENPQVKFFSPTNLFSFFLGPIIGLKFSIIFYHLIGTLGCVYLFHNVLKLHTIPTLFSSILFMFCGWHSQHVFPGHSQFFSTPILPFIIAFLIQFIKKQKPIYCFLSSFSAAMLLFEGNIYIFLYLNLFLSLLSVYYLFQKETRNITFHIWKFLTLTLLLASYRLLPEMDYFFQYGAFYKADSLSLNIINVFDIFTNSSQHPFLAFPIPNQEYRWWEYGNYIGYLPFIVFFSLVGFTKKTDLPFLILLILSLSLMFGNFHPFSPANILSQIPGFSNTRCYARWGIVFVFIFSVLTGTYLNRLIAKLSSSGLFKKSNYFKLLFFIFMCSLCIFLYTDIRRKNAKNFKDIFIYPAITLDVSGKFETYASFPSYGADSSLLLGIFQNKSTRDSYENLLSNKSLPAAGDENYKGEYYLSNEGKIEQTHWSPGELHFHANLPEKNTLIINQNYNHQWKTRSDHIIKNVNGLIGIELNKGENNIELYYKSNYFLLGSLLGVIGLLYSFFGRFGCPSDK</sequence>
<keyword evidence="2" id="KW-0614">Plasmid</keyword>
<protein>
    <submittedName>
        <fullName evidence="2">Uncharacterized protein</fullName>
    </submittedName>
</protein>
<geneLocation type="plasmid" evidence="2 3">
    <name>pE30-1</name>
</geneLocation>
<gene>
    <name evidence="2" type="ORF">LPTSP3_g38770</name>
</gene>
<feature type="transmembrane region" description="Helical" evidence="1">
    <location>
        <begin position="206"/>
        <end position="226"/>
    </location>
</feature>
<keyword evidence="3" id="KW-1185">Reference proteome</keyword>